<evidence type="ECO:0000256" key="1">
    <source>
        <dbReference type="SAM" id="MobiDB-lite"/>
    </source>
</evidence>
<organism evidence="2 3">
    <name type="scientific">Chiloscyllium punctatum</name>
    <name type="common">Brownbanded bambooshark</name>
    <name type="synonym">Hemiscyllium punctatum</name>
    <dbReference type="NCBI Taxonomy" id="137246"/>
    <lineage>
        <taxon>Eukaryota</taxon>
        <taxon>Metazoa</taxon>
        <taxon>Chordata</taxon>
        <taxon>Craniata</taxon>
        <taxon>Vertebrata</taxon>
        <taxon>Chondrichthyes</taxon>
        <taxon>Elasmobranchii</taxon>
        <taxon>Galeomorphii</taxon>
        <taxon>Galeoidea</taxon>
        <taxon>Orectolobiformes</taxon>
        <taxon>Hemiscylliidae</taxon>
        <taxon>Chiloscyllium</taxon>
    </lineage>
</organism>
<gene>
    <name evidence="2" type="ORF">chiPu_0022085</name>
</gene>
<accession>A0A401RJR6</accession>
<feature type="compositionally biased region" description="Pro residues" evidence="1">
    <location>
        <begin position="113"/>
        <end position="132"/>
    </location>
</feature>
<comment type="caution">
    <text evidence="2">The sequence shown here is derived from an EMBL/GenBank/DDBJ whole genome shotgun (WGS) entry which is preliminary data.</text>
</comment>
<dbReference type="AlphaFoldDB" id="A0A401RJR6"/>
<name>A0A401RJR6_CHIPU</name>
<feature type="compositionally biased region" description="Basic and acidic residues" evidence="1">
    <location>
        <begin position="12"/>
        <end position="26"/>
    </location>
</feature>
<proteinExistence type="predicted"/>
<dbReference type="OMA" id="HKSIPRY"/>
<protein>
    <submittedName>
        <fullName evidence="2">Uncharacterized protein</fullName>
    </submittedName>
</protein>
<sequence>MVGVSLPFGVGRETETSKGGKEERPGAPRGKQPVAAVDVDSVINRYAPIKPKTQAKGVLTIPAAPCLSPASLPLRVAAPVSLALSPGNRPAGVVVTAAGPLPLLKNVTVLLPGPAPTAPPPPQEPQPPPPPPKVERRCPHPSPRGSTPTKRPAATPGGAPASKRKRGRPRKVVAPPAEPGQPPPPPPCATPSSSSPSSADQPPARASAPTEQEARKTSVIRPVWWAGHPGSRRTRSPPHKAPAHPP</sequence>
<reference evidence="2 3" key="1">
    <citation type="journal article" date="2018" name="Nat. Ecol. Evol.">
        <title>Shark genomes provide insights into elasmobranch evolution and the origin of vertebrates.</title>
        <authorList>
            <person name="Hara Y"/>
            <person name="Yamaguchi K"/>
            <person name="Onimaru K"/>
            <person name="Kadota M"/>
            <person name="Koyanagi M"/>
            <person name="Keeley SD"/>
            <person name="Tatsumi K"/>
            <person name="Tanaka K"/>
            <person name="Motone F"/>
            <person name="Kageyama Y"/>
            <person name="Nozu R"/>
            <person name="Adachi N"/>
            <person name="Nishimura O"/>
            <person name="Nakagawa R"/>
            <person name="Tanegashima C"/>
            <person name="Kiyatake I"/>
            <person name="Matsumoto R"/>
            <person name="Murakumo K"/>
            <person name="Nishida K"/>
            <person name="Terakita A"/>
            <person name="Kuratani S"/>
            <person name="Sato K"/>
            <person name="Hyodo S Kuraku.S."/>
        </authorList>
    </citation>
    <scope>NUCLEOTIDE SEQUENCE [LARGE SCALE GENOMIC DNA]</scope>
</reference>
<feature type="region of interest" description="Disordered" evidence="1">
    <location>
        <begin position="1"/>
        <end position="33"/>
    </location>
</feature>
<dbReference type="PRINTS" id="PR01217">
    <property type="entry name" value="PRICHEXTENSN"/>
</dbReference>
<evidence type="ECO:0000313" key="2">
    <source>
        <dbReference type="EMBL" id="GCC18402.1"/>
    </source>
</evidence>
<feature type="compositionally biased region" description="Pro residues" evidence="1">
    <location>
        <begin position="176"/>
        <end position="189"/>
    </location>
</feature>
<feature type="compositionally biased region" description="Basic residues" evidence="1">
    <location>
        <begin position="162"/>
        <end position="171"/>
    </location>
</feature>
<feature type="compositionally biased region" description="Low complexity" evidence="1">
    <location>
        <begin position="190"/>
        <end position="209"/>
    </location>
</feature>
<dbReference type="EMBL" id="BEZZ01005881">
    <property type="protein sequence ID" value="GCC18402.1"/>
    <property type="molecule type" value="Genomic_DNA"/>
</dbReference>
<dbReference type="Proteomes" id="UP000287033">
    <property type="component" value="Unassembled WGS sequence"/>
</dbReference>
<evidence type="ECO:0000313" key="3">
    <source>
        <dbReference type="Proteomes" id="UP000287033"/>
    </source>
</evidence>
<feature type="compositionally biased region" description="Basic residues" evidence="1">
    <location>
        <begin position="230"/>
        <end position="246"/>
    </location>
</feature>
<feature type="region of interest" description="Disordered" evidence="1">
    <location>
        <begin position="112"/>
        <end position="246"/>
    </location>
</feature>
<keyword evidence="3" id="KW-1185">Reference proteome</keyword>